<accession>A0A8K0KLH7</accession>
<dbReference type="Proteomes" id="UP000792457">
    <property type="component" value="Unassembled WGS sequence"/>
</dbReference>
<gene>
    <name evidence="2" type="ORF">J437_LFUL014194</name>
</gene>
<dbReference type="GO" id="GO:0003824">
    <property type="term" value="F:catalytic activity"/>
    <property type="evidence" value="ECO:0007669"/>
    <property type="project" value="InterPro"/>
</dbReference>
<dbReference type="AlphaFoldDB" id="A0A8K0KLH7"/>
<evidence type="ECO:0000313" key="3">
    <source>
        <dbReference type="Proteomes" id="UP000792457"/>
    </source>
</evidence>
<dbReference type="InterPro" id="IPR005135">
    <property type="entry name" value="Endo/exonuclease/phosphatase"/>
</dbReference>
<organism evidence="2 3">
    <name type="scientific">Ladona fulva</name>
    <name type="common">Scarce chaser dragonfly</name>
    <name type="synonym">Libellula fulva</name>
    <dbReference type="NCBI Taxonomy" id="123851"/>
    <lineage>
        <taxon>Eukaryota</taxon>
        <taxon>Metazoa</taxon>
        <taxon>Ecdysozoa</taxon>
        <taxon>Arthropoda</taxon>
        <taxon>Hexapoda</taxon>
        <taxon>Insecta</taxon>
        <taxon>Pterygota</taxon>
        <taxon>Palaeoptera</taxon>
        <taxon>Odonata</taxon>
        <taxon>Epiprocta</taxon>
        <taxon>Anisoptera</taxon>
        <taxon>Libelluloidea</taxon>
        <taxon>Libellulidae</taxon>
        <taxon>Ladona</taxon>
    </lineage>
</organism>
<sequence>MTQEWHIEMEGKLEELWGSTPEGQALPSFEGTRLIDGSLEAVDADQLMKRKKVMVWMTGPIKIDARTLFERLERVDPGLRITLWRPYDKVTTPSGTRFFIGVDEASVGTIAGPGFRSSIGLHKAIFSFLNQANQGPRQRLRHLENPRRQTSSTYLPYDAPNPPPNRELEDLVNFCKTKSWDLLVGCDSNSYHSVWGSSDVNPRGESLLEYLLTTELQLLNRGSQPTFRNNVREEVIDITL</sequence>
<name>A0A8K0KLH7_LADFU</name>
<dbReference type="EMBL" id="KZ308813">
    <property type="protein sequence ID" value="KAG8234448.1"/>
    <property type="molecule type" value="Genomic_DNA"/>
</dbReference>
<proteinExistence type="predicted"/>
<evidence type="ECO:0000313" key="2">
    <source>
        <dbReference type="EMBL" id="KAG8234448.1"/>
    </source>
</evidence>
<reference evidence="2" key="1">
    <citation type="submission" date="2013-04" db="EMBL/GenBank/DDBJ databases">
        <authorList>
            <person name="Qu J."/>
            <person name="Murali S.C."/>
            <person name="Bandaranaike D."/>
            <person name="Bellair M."/>
            <person name="Blankenburg K."/>
            <person name="Chao H."/>
            <person name="Dinh H."/>
            <person name="Doddapaneni H."/>
            <person name="Downs B."/>
            <person name="Dugan-Rocha S."/>
            <person name="Elkadiri S."/>
            <person name="Gnanaolivu R.D."/>
            <person name="Hernandez B."/>
            <person name="Javaid M."/>
            <person name="Jayaseelan J.C."/>
            <person name="Lee S."/>
            <person name="Li M."/>
            <person name="Ming W."/>
            <person name="Munidasa M."/>
            <person name="Muniz J."/>
            <person name="Nguyen L."/>
            <person name="Ongeri F."/>
            <person name="Osuji N."/>
            <person name="Pu L.-L."/>
            <person name="Puazo M."/>
            <person name="Qu C."/>
            <person name="Quiroz J."/>
            <person name="Raj R."/>
            <person name="Weissenberger G."/>
            <person name="Xin Y."/>
            <person name="Zou X."/>
            <person name="Han Y."/>
            <person name="Richards S."/>
            <person name="Worley K."/>
            <person name="Muzny D."/>
            <person name="Gibbs R."/>
        </authorList>
    </citation>
    <scope>NUCLEOTIDE SEQUENCE</scope>
    <source>
        <strain evidence="2">Sampled in the wild</strain>
    </source>
</reference>
<evidence type="ECO:0000259" key="1">
    <source>
        <dbReference type="Pfam" id="PF14529"/>
    </source>
</evidence>
<protein>
    <recommendedName>
        <fullName evidence="1">Endonuclease/exonuclease/phosphatase domain-containing protein</fullName>
    </recommendedName>
</protein>
<keyword evidence="3" id="KW-1185">Reference proteome</keyword>
<dbReference type="Gene3D" id="3.60.10.10">
    <property type="entry name" value="Endonuclease/exonuclease/phosphatase"/>
    <property type="match status" value="1"/>
</dbReference>
<reference evidence="2" key="2">
    <citation type="submission" date="2017-10" db="EMBL/GenBank/DDBJ databases">
        <title>Ladona fulva Genome sequencing and assembly.</title>
        <authorList>
            <person name="Murali S."/>
            <person name="Richards S."/>
            <person name="Bandaranaike D."/>
            <person name="Bellair M."/>
            <person name="Blankenburg K."/>
            <person name="Chao H."/>
            <person name="Dinh H."/>
            <person name="Doddapaneni H."/>
            <person name="Dugan-Rocha S."/>
            <person name="Elkadiri S."/>
            <person name="Gnanaolivu R."/>
            <person name="Hernandez B."/>
            <person name="Skinner E."/>
            <person name="Javaid M."/>
            <person name="Lee S."/>
            <person name="Li M."/>
            <person name="Ming W."/>
            <person name="Munidasa M."/>
            <person name="Muniz J."/>
            <person name="Nguyen L."/>
            <person name="Hughes D."/>
            <person name="Osuji N."/>
            <person name="Pu L.-L."/>
            <person name="Puazo M."/>
            <person name="Qu C."/>
            <person name="Quiroz J."/>
            <person name="Raj R."/>
            <person name="Weissenberger G."/>
            <person name="Xin Y."/>
            <person name="Zou X."/>
            <person name="Han Y."/>
            <person name="Worley K."/>
            <person name="Muzny D."/>
            <person name="Gibbs R."/>
        </authorList>
    </citation>
    <scope>NUCLEOTIDE SEQUENCE</scope>
    <source>
        <strain evidence="2">Sampled in the wild</strain>
    </source>
</reference>
<dbReference type="OrthoDB" id="411871at2759"/>
<dbReference type="SUPFAM" id="SSF56219">
    <property type="entry name" value="DNase I-like"/>
    <property type="match status" value="1"/>
</dbReference>
<comment type="caution">
    <text evidence="2">The sequence shown here is derived from an EMBL/GenBank/DDBJ whole genome shotgun (WGS) entry which is preliminary data.</text>
</comment>
<feature type="domain" description="Endonuclease/exonuclease/phosphatase" evidence="1">
    <location>
        <begin position="152"/>
        <end position="240"/>
    </location>
</feature>
<dbReference type="Pfam" id="PF14529">
    <property type="entry name" value="Exo_endo_phos_2"/>
    <property type="match status" value="1"/>
</dbReference>
<dbReference type="InterPro" id="IPR036691">
    <property type="entry name" value="Endo/exonu/phosph_ase_sf"/>
</dbReference>